<dbReference type="NCBIfam" id="TIGR00755">
    <property type="entry name" value="ksgA"/>
    <property type="match status" value="1"/>
</dbReference>
<dbReference type="InterPro" id="IPR023165">
    <property type="entry name" value="rRNA_Ade_diMease-like_C"/>
</dbReference>
<dbReference type="AlphaFoldDB" id="A0A7C4XU56"/>
<gene>
    <name evidence="9" type="primary">rsmA</name>
    <name evidence="9" type="ORF">ENR63_03300</name>
</gene>
<evidence type="ECO:0000259" key="8">
    <source>
        <dbReference type="SMART" id="SM00650"/>
    </source>
</evidence>
<proteinExistence type="inferred from homology"/>
<dbReference type="PROSITE" id="PS51689">
    <property type="entry name" value="SAM_RNA_A_N6_MT"/>
    <property type="match status" value="1"/>
</dbReference>
<dbReference type="PANTHER" id="PTHR11727">
    <property type="entry name" value="DIMETHYLADENOSINE TRANSFERASE"/>
    <property type="match status" value="1"/>
</dbReference>
<protein>
    <submittedName>
        <fullName evidence="9">Ribosomal RNA small subunit methyltransferase A</fullName>
        <ecNumber evidence="9">2.1.1.182</ecNumber>
    </submittedName>
</protein>
<evidence type="ECO:0000256" key="6">
    <source>
        <dbReference type="ARBA" id="ARBA00022884"/>
    </source>
</evidence>
<feature type="binding site" evidence="7">
    <location>
        <position position="78"/>
    </location>
    <ligand>
        <name>S-adenosyl-L-methionine</name>
        <dbReference type="ChEBI" id="CHEBI:59789"/>
    </ligand>
</feature>
<sequence length="267" mass="30700">MGNTIISGYNNFMSEMFEPIKRLGQNFLKDRLAIKKMVKALGVQDGEIIVEIGPGLGAITREILEAYGNWDVEIKAVEIDLRFVDKLRSMFLDYMNIKIIESNIIDWLPTFDPVDKKFRVIGSLPYYITSPIIHNIIKMKSLPESCVLLIQKEVARKISSVAPDSSYMSSFVQSFFDVEYLMTVDKKEFAPSPEVDAGIIKLVKKQKITDVDANKYEHFLHKAYSNPRKMLNKVFYQDELNKADLNGSYRAQNYNAEDWLNAFRILS</sequence>
<keyword evidence="2" id="KW-0698">rRNA processing</keyword>
<evidence type="ECO:0000256" key="1">
    <source>
        <dbReference type="ARBA" id="ARBA00022490"/>
    </source>
</evidence>
<dbReference type="SUPFAM" id="SSF53335">
    <property type="entry name" value="S-adenosyl-L-methionine-dependent methyltransferases"/>
    <property type="match status" value="1"/>
</dbReference>
<dbReference type="InterPro" id="IPR001737">
    <property type="entry name" value="KsgA/Erm"/>
</dbReference>
<keyword evidence="6 7" id="KW-0694">RNA-binding</keyword>
<comment type="similarity">
    <text evidence="7">Belongs to the class I-like SAM-binding methyltransferase superfamily. rRNA adenine N(6)-methyltransferase family.</text>
</comment>
<dbReference type="EC" id="2.1.1.182" evidence="9"/>
<accession>A0A7C4XU56</accession>
<organism evidence="9">
    <name type="scientific">candidate division WWE3 bacterium</name>
    <dbReference type="NCBI Taxonomy" id="2053526"/>
    <lineage>
        <taxon>Bacteria</taxon>
        <taxon>Katanobacteria</taxon>
    </lineage>
</organism>
<evidence type="ECO:0000313" key="9">
    <source>
        <dbReference type="EMBL" id="HGW29920.1"/>
    </source>
</evidence>
<keyword evidence="3 7" id="KW-0489">Methyltransferase</keyword>
<name>A0A7C4XU56_UNCKA</name>
<dbReference type="Gene3D" id="3.40.50.150">
    <property type="entry name" value="Vaccinia Virus protein VP39"/>
    <property type="match status" value="1"/>
</dbReference>
<dbReference type="GO" id="GO:0005829">
    <property type="term" value="C:cytosol"/>
    <property type="evidence" value="ECO:0007669"/>
    <property type="project" value="TreeGrafter"/>
</dbReference>
<dbReference type="EMBL" id="DSRT01000179">
    <property type="protein sequence ID" value="HGW29920.1"/>
    <property type="molecule type" value="Genomic_DNA"/>
</dbReference>
<feature type="binding site" evidence="7">
    <location>
        <position position="28"/>
    </location>
    <ligand>
        <name>S-adenosyl-L-methionine</name>
        <dbReference type="ChEBI" id="CHEBI:59789"/>
    </ligand>
</feature>
<reference evidence="9" key="1">
    <citation type="journal article" date="2020" name="mSystems">
        <title>Genome- and Community-Level Interaction Insights into Carbon Utilization and Element Cycling Functions of Hydrothermarchaeota in Hydrothermal Sediment.</title>
        <authorList>
            <person name="Zhou Z."/>
            <person name="Liu Y."/>
            <person name="Xu W."/>
            <person name="Pan J."/>
            <person name="Luo Z.H."/>
            <person name="Li M."/>
        </authorList>
    </citation>
    <scope>NUCLEOTIDE SEQUENCE [LARGE SCALE GENOMIC DNA]</scope>
    <source>
        <strain evidence="9">SpSt-417</strain>
    </source>
</reference>
<dbReference type="InterPro" id="IPR029063">
    <property type="entry name" value="SAM-dependent_MTases_sf"/>
</dbReference>
<feature type="binding site" evidence="7">
    <location>
        <position position="53"/>
    </location>
    <ligand>
        <name>S-adenosyl-L-methionine</name>
        <dbReference type="ChEBI" id="CHEBI:59789"/>
    </ligand>
</feature>
<evidence type="ECO:0000256" key="3">
    <source>
        <dbReference type="ARBA" id="ARBA00022603"/>
    </source>
</evidence>
<evidence type="ECO:0000256" key="2">
    <source>
        <dbReference type="ARBA" id="ARBA00022552"/>
    </source>
</evidence>
<keyword evidence="4 7" id="KW-0808">Transferase</keyword>
<feature type="binding site" evidence="7">
    <location>
        <position position="123"/>
    </location>
    <ligand>
        <name>S-adenosyl-L-methionine</name>
        <dbReference type="ChEBI" id="CHEBI:59789"/>
    </ligand>
</feature>
<dbReference type="GO" id="GO:0052908">
    <property type="term" value="F:16S rRNA (adenine(1518)-N(6)/adenine(1519)-N(6))-dimethyltransferase activity"/>
    <property type="evidence" value="ECO:0007669"/>
    <property type="project" value="UniProtKB-EC"/>
</dbReference>
<comment type="caution">
    <text evidence="9">The sequence shown here is derived from an EMBL/GenBank/DDBJ whole genome shotgun (WGS) entry which is preliminary data.</text>
</comment>
<dbReference type="SMART" id="SM00650">
    <property type="entry name" value="rADc"/>
    <property type="match status" value="1"/>
</dbReference>
<dbReference type="Pfam" id="PF00398">
    <property type="entry name" value="RrnaAD"/>
    <property type="match status" value="1"/>
</dbReference>
<keyword evidence="5 7" id="KW-0949">S-adenosyl-L-methionine</keyword>
<dbReference type="PANTHER" id="PTHR11727:SF7">
    <property type="entry name" value="DIMETHYLADENOSINE TRANSFERASE-RELATED"/>
    <property type="match status" value="1"/>
</dbReference>
<dbReference type="InterPro" id="IPR020598">
    <property type="entry name" value="rRNA_Ade_methylase_Trfase_N"/>
</dbReference>
<dbReference type="GO" id="GO:0003723">
    <property type="term" value="F:RNA binding"/>
    <property type="evidence" value="ECO:0007669"/>
    <property type="project" value="UniProtKB-UniRule"/>
</dbReference>
<feature type="binding site" evidence="7">
    <location>
        <position position="26"/>
    </location>
    <ligand>
        <name>S-adenosyl-L-methionine</name>
        <dbReference type="ChEBI" id="CHEBI:59789"/>
    </ligand>
</feature>
<evidence type="ECO:0000256" key="7">
    <source>
        <dbReference type="PROSITE-ProRule" id="PRU01026"/>
    </source>
</evidence>
<feature type="domain" description="Ribosomal RNA adenine methylase transferase N-terminal" evidence="8">
    <location>
        <begin position="33"/>
        <end position="206"/>
    </location>
</feature>
<dbReference type="InterPro" id="IPR011530">
    <property type="entry name" value="rRNA_adenine_dimethylase"/>
</dbReference>
<evidence type="ECO:0000256" key="4">
    <source>
        <dbReference type="ARBA" id="ARBA00022679"/>
    </source>
</evidence>
<dbReference type="Gene3D" id="1.10.8.100">
    <property type="entry name" value="Ribosomal RNA adenine dimethylase-like, domain 2"/>
    <property type="match status" value="1"/>
</dbReference>
<comment type="caution">
    <text evidence="7">Lacks conserved residue(s) required for the propagation of feature annotation.</text>
</comment>
<evidence type="ECO:0000256" key="5">
    <source>
        <dbReference type="ARBA" id="ARBA00022691"/>
    </source>
</evidence>
<keyword evidence="1" id="KW-0963">Cytoplasm</keyword>